<keyword evidence="8" id="KW-0299">Galactose metabolism</keyword>
<evidence type="ECO:0000256" key="8">
    <source>
        <dbReference type="ARBA" id="ARBA00023144"/>
    </source>
</evidence>
<comment type="similarity">
    <text evidence="4 11">Belongs to the NAD(P)-dependent epimerase/dehydratase family.</text>
</comment>
<sequence>MILVTGGAGYIGSHIVKELILKKYQVIVIDNLSTGHKEAIDKEATFIEGDIGDNQLLEDVFTRFHVDAVIHLAALCYVHESVIHPEKYYENNVANSLQLVKCMLKHNVLKIIASSTCATYGLPTTSVLDEKHPTHPINPYGRSKLMVEQMLADFSRAHGLSYISLRYFNVSGAHPSREIGEDHTPETHLIPSILNHIAEGSKELKIYGSDYPTKDGTCVRDFIDVNDIADAHIRALDSILNTSNQQEVYNIGSERGYSVLEVIKACEKVTGQKVHYTSQPRRAGDPPHLVASSTKIQSSLGWKPHHQLEDMISSHWEWMKRHPDGYQSTP</sequence>
<dbReference type="GO" id="GO:0006012">
    <property type="term" value="P:galactose metabolic process"/>
    <property type="evidence" value="ECO:0007669"/>
    <property type="project" value="UniProtKB-UniPathway"/>
</dbReference>
<keyword evidence="10 11" id="KW-0119">Carbohydrate metabolism</keyword>
<dbReference type="InterPro" id="IPR036291">
    <property type="entry name" value="NAD(P)-bd_dom_sf"/>
</dbReference>
<dbReference type="Proteomes" id="UP000030153">
    <property type="component" value="Unassembled WGS sequence"/>
</dbReference>
<keyword evidence="14" id="KW-1185">Reference proteome</keyword>
<evidence type="ECO:0000256" key="5">
    <source>
        <dbReference type="ARBA" id="ARBA00013189"/>
    </source>
</evidence>
<dbReference type="PANTHER" id="PTHR43725:SF53">
    <property type="entry name" value="UDP-ARABINOSE 4-EPIMERASE 1"/>
    <property type="match status" value="1"/>
</dbReference>
<comment type="catalytic activity">
    <reaction evidence="1 11">
        <text>UDP-alpha-D-glucose = UDP-alpha-D-galactose</text>
        <dbReference type="Rhea" id="RHEA:22168"/>
        <dbReference type="ChEBI" id="CHEBI:58885"/>
        <dbReference type="ChEBI" id="CHEBI:66914"/>
        <dbReference type="EC" id="5.1.3.2"/>
    </reaction>
</comment>
<dbReference type="InterPro" id="IPR001509">
    <property type="entry name" value="Epimerase_deHydtase"/>
</dbReference>
<dbReference type="EMBL" id="AVBG01000008">
    <property type="protein sequence ID" value="KGP91101.1"/>
    <property type="molecule type" value="Genomic_DNA"/>
</dbReference>
<organism evidence="13 14">
    <name type="scientific">Pontibacillus chungwhensis BH030062</name>
    <dbReference type="NCBI Taxonomy" id="1385513"/>
    <lineage>
        <taxon>Bacteria</taxon>
        <taxon>Bacillati</taxon>
        <taxon>Bacillota</taxon>
        <taxon>Bacilli</taxon>
        <taxon>Bacillales</taxon>
        <taxon>Bacillaceae</taxon>
        <taxon>Pontibacillus</taxon>
    </lineage>
</organism>
<dbReference type="CDD" id="cd05247">
    <property type="entry name" value="UDP_G4E_1_SDR_e"/>
    <property type="match status" value="1"/>
</dbReference>
<dbReference type="EC" id="5.1.3.2" evidence="5 11"/>
<dbReference type="GO" id="GO:0003978">
    <property type="term" value="F:UDP-glucose 4-epimerase activity"/>
    <property type="evidence" value="ECO:0007669"/>
    <property type="project" value="UniProtKB-UniRule"/>
</dbReference>
<evidence type="ECO:0000256" key="7">
    <source>
        <dbReference type="ARBA" id="ARBA00023027"/>
    </source>
</evidence>
<comment type="cofactor">
    <cofactor evidence="2 11">
        <name>NAD(+)</name>
        <dbReference type="ChEBI" id="CHEBI:57540"/>
    </cofactor>
</comment>
<dbReference type="OrthoDB" id="9801785at2"/>
<evidence type="ECO:0000256" key="1">
    <source>
        <dbReference type="ARBA" id="ARBA00000083"/>
    </source>
</evidence>
<evidence type="ECO:0000256" key="2">
    <source>
        <dbReference type="ARBA" id="ARBA00001911"/>
    </source>
</evidence>
<keyword evidence="7 11" id="KW-0520">NAD</keyword>
<evidence type="ECO:0000256" key="9">
    <source>
        <dbReference type="ARBA" id="ARBA00023235"/>
    </source>
</evidence>
<gene>
    <name evidence="13" type="ORF">N780_17770</name>
</gene>
<reference evidence="13 14" key="1">
    <citation type="submission" date="2013-08" db="EMBL/GenBank/DDBJ databases">
        <title>Genome of Pontibacillus chungwhensis.</title>
        <authorList>
            <person name="Wang Q."/>
            <person name="Wang G."/>
        </authorList>
    </citation>
    <scope>NUCLEOTIDE SEQUENCE [LARGE SCALE GENOMIC DNA]</scope>
    <source>
        <strain evidence="13 14">BH030062</strain>
    </source>
</reference>
<evidence type="ECO:0000256" key="11">
    <source>
        <dbReference type="RuleBase" id="RU366046"/>
    </source>
</evidence>
<accession>A0A0A2UX43</accession>
<dbReference type="InterPro" id="IPR005886">
    <property type="entry name" value="UDP_G4E"/>
</dbReference>
<keyword evidence="9 11" id="KW-0413">Isomerase</keyword>
<proteinExistence type="inferred from homology"/>
<dbReference type="RefSeq" id="WP_036784209.1">
    <property type="nucleotide sequence ID" value="NZ_AVBG01000008.1"/>
</dbReference>
<evidence type="ECO:0000256" key="6">
    <source>
        <dbReference type="ARBA" id="ARBA00018569"/>
    </source>
</evidence>
<dbReference type="STRING" id="1385513.N780_17770"/>
<comment type="caution">
    <text evidence="13">The sequence shown here is derived from an EMBL/GenBank/DDBJ whole genome shotgun (WGS) entry which is preliminary data.</text>
</comment>
<comment type="pathway">
    <text evidence="3 11">Carbohydrate metabolism; galactose metabolism.</text>
</comment>
<dbReference type="UniPathway" id="UPA00214"/>
<evidence type="ECO:0000256" key="4">
    <source>
        <dbReference type="ARBA" id="ARBA00007637"/>
    </source>
</evidence>
<evidence type="ECO:0000256" key="10">
    <source>
        <dbReference type="ARBA" id="ARBA00023277"/>
    </source>
</evidence>
<dbReference type="NCBIfam" id="TIGR01179">
    <property type="entry name" value="galE"/>
    <property type="match status" value="1"/>
</dbReference>
<dbReference type="eggNOG" id="COG1087">
    <property type="taxonomic scope" value="Bacteria"/>
</dbReference>
<evidence type="ECO:0000256" key="3">
    <source>
        <dbReference type="ARBA" id="ARBA00004947"/>
    </source>
</evidence>
<dbReference type="SUPFAM" id="SSF51735">
    <property type="entry name" value="NAD(P)-binding Rossmann-fold domains"/>
    <property type="match status" value="1"/>
</dbReference>
<dbReference type="PANTHER" id="PTHR43725">
    <property type="entry name" value="UDP-GLUCOSE 4-EPIMERASE"/>
    <property type="match status" value="1"/>
</dbReference>
<evidence type="ECO:0000259" key="12">
    <source>
        <dbReference type="Pfam" id="PF01370"/>
    </source>
</evidence>
<dbReference type="Gene3D" id="3.40.50.720">
    <property type="entry name" value="NAD(P)-binding Rossmann-like Domain"/>
    <property type="match status" value="1"/>
</dbReference>
<name>A0A0A2UX43_9BACI</name>
<protein>
    <recommendedName>
        <fullName evidence="6 11">UDP-glucose 4-epimerase</fullName>
        <ecNumber evidence="5 11">5.1.3.2</ecNumber>
    </recommendedName>
</protein>
<evidence type="ECO:0000313" key="14">
    <source>
        <dbReference type="Proteomes" id="UP000030153"/>
    </source>
</evidence>
<comment type="subunit">
    <text evidence="11">Homodimer.</text>
</comment>
<evidence type="ECO:0000313" key="13">
    <source>
        <dbReference type="EMBL" id="KGP91101.1"/>
    </source>
</evidence>
<dbReference type="Gene3D" id="3.90.25.10">
    <property type="entry name" value="UDP-galactose 4-epimerase, domain 1"/>
    <property type="match status" value="1"/>
</dbReference>
<dbReference type="AlphaFoldDB" id="A0A0A2UX43"/>
<feature type="domain" description="NAD-dependent epimerase/dehydratase" evidence="12">
    <location>
        <begin position="2"/>
        <end position="252"/>
    </location>
</feature>
<dbReference type="Pfam" id="PF01370">
    <property type="entry name" value="Epimerase"/>
    <property type="match status" value="1"/>
</dbReference>